<sequence length="108" mass="11847">MSSNYVLLFFLVAFSALAVAESSYFRKNSVILPHKLATPEAHGMGKVHEITERHRRVLAGSSHISYSALSANKVPCNNRGQSYYNCGATGKANPYQRSCTAATRCARH</sequence>
<proteinExistence type="inferred from homology"/>
<feature type="signal peptide" evidence="7">
    <location>
        <begin position="1"/>
        <end position="22"/>
    </location>
</feature>
<comment type="similarity">
    <text evidence="2">Belongs to the plant rapid alkalinization factor (RALF) family.</text>
</comment>
<evidence type="ECO:0000313" key="9">
    <source>
        <dbReference type="EMBL" id="WOG85154.1"/>
    </source>
</evidence>
<dbReference type="GO" id="GO:0005179">
    <property type="term" value="F:hormone activity"/>
    <property type="evidence" value="ECO:0007669"/>
    <property type="project" value="UniProtKB-KW"/>
</dbReference>
<evidence type="ECO:0000256" key="7">
    <source>
        <dbReference type="SAM" id="SignalP"/>
    </source>
</evidence>
<dbReference type="GO" id="GO:0019722">
    <property type="term" value="P:calcium-mediated signaling"/>
    <property type="evidence" value="ECO:0007669"/>
    <property type="project" value="TreeGrafter"/>
</dbReference>
<evidence type="ECO:0000256" key="1">
    <source>
        <dbReference type="ARBA" id="ARBA00004613"/>
    </source>
</evidence>
<evidence type="ECO:0000313" key="8">
    <source>
        <dbReference type="EMBL" id="KZN11411.1"/>
    </source>
</evidence>
<dbReference type="PANTHER" id="PTHR33136">
    <property type="entry name" value="RAPID ALKALINIZATION FACTOR-LIKE"/>
    <property type="match status" value="1"/>
</dbReference>
<evidence type="ECO:0000256" key="2">
    <source>
        <dbReference type="ARBA" id="ARBA00009178"/>
    </source>
</evidence>
<dbReference type="GO" id="GO:0009506">
    <property type="term" value="C:plasmodesma"/>
    <property type="evidence" value="ECO:0007669"/>
    <property type="project" value="TreeGrafter"/>
</dbReference>
<reference evidence="8" key="1">
    <citation type="journal article" date="2016" name="Nat. Genet.">
        <title>A high-quality carrot genome assembly provides new insights into carotenoid accumulation and asterid genome evolution.</title>
        <authorList>
            <person name="Iorizzo M."/>
            <person name="Ellison S."/>
            <person name="Senalik D."/>
            <person name="Zeng P."/>
            <person name="Satapoomin P."/>
            <person name="Huang J."/>
            <person name="Bowman M."/>
            <person name="Iovene M."/>
            <person name="Sanseverino W."/>
            <person name="Cavagnaro P."/>
            <person name="Yildiz M."/>
            <person name="Macko-Podgorni A."/>
            <person name="Moranska E."/>
            <person name="Grzebelus E."/>
            <person name="Grzebelus D."/>
            <person name="Ashrafi H."/>
            <person name="Zheng Z."/>
            <person name="Cheng S."/>
            <person name="Spooner D."/>
            <person name="Van Deynze A."/>
            <person name="Simon P."/>
        </authorList>
    </citation>
    <scope>NUCLEOTIDE SEQUENCE [LARGE SCALE GENOMIC DNA]</scope>
    <source>
        <tissue evidence="8">Leaf</tissue>
    </source>
</reference>
<keyword evidence="3" id="KW-0964">Secreted</keyword>
<feature type="chain" id="PRO_5007875416" evidence="7">
    <location>
        <begin position="23"/>
        <end position="108"/>
    </location>
</feature>
<keyword evidence="4" id="KW-0372">Hormone</keyword>
<name>A0A166IRM5_DAUCS</name>
<keyword evidence="5 7" id="KW-0732">Signal</keyword>
<keyword evidence="6" id="KW-1015">Disulfide bond</keyword>
<gene>
    <name evidence="8" type="ORF">DCAR_004067</name>
    <name evidence="9" type="ORF">DCAR_0104341</name>
</gene>
<evidence type="ECO:0000256" key="5">
    <source>
        <dbReference type="ARBA" id="ARBA00022729"/>
    </source>
</evidence>
<comment type="subcellular location">
    <subcellularLocation>
        <location evidence="1">Secreted</location>
    </subcellularLocation>
</comment>
<keyword evidence="10" id="KW-1185">Reference proteome</keyword>
<dbReference type="InterPro" id="IPR008801">
    <property type="entry name" value="RALF"/>
</dbReference>
<evidence type="ECO:0000256" key="6">
    <source>
        <dbReference type="ARBA" id="ARBA00023157"/>
    </source>
</evidence>
<dbReference type="PANTHER" id="PTHR33136:SF6">
    <property type="entry name" value="PROTEIN RALF-LIKE 34"/>
    <property type="match status" value="1"/>
</dbReference>
<evidence type="ECO:0000313" key="10">
    <source>
        <dbReference type="Proteomes" id="UP000077755"/>
    </source>
</evidence>
<dbReference type="EMBL" id="CP093343">
    <property type="protein sequence ID" value="WOG85154.1"/>
    <property type="molecule type" value="Genomic_DNA"/>
</dbReference>
<organism evidence="8">
    <name type="scientific">Daucus carota subsp. sativus</name>
    <name type="common">Carrot</name>
    <dbReference type="NCBI Taxonomy" id="79200"/>
    <lineage>
        <taxon>Eukaryota</taxon>
        <taxon>Viridiplantae</taxon>
        <taxon>Streptophyta</taxon>
        <taxon>Embryophyta</taxon>
        <taxon>Tracheophyta</taxon>
        <taxon>Spermatophyta</taxon>
        <taxon>Magnoliopsida</taxon>
        <taxon>eudicotyledons</taxon>
        <taxon>Gunneridae</taxon>
        <taxon>Pentapetalae</taxon>
        <taxon>asterids</taxon>
        <taxon>campanulids</taxon>
        <taxon>Apiales</taxon>
        <taxon>Apiaceae</taxon>
        <taxon>Apioideae</taxon>
        <taxon>Scandiceae</taxon>
        <taxon>Daucinae</taxon>
        <taxon>Daucus</taxon>
        <taxon>Daucus sect. Daucus</taxon>
    </lineage>
</organism>
<dbReference type="AlphaFoldDB" id="A0A166IRM5"/>
<evidence type="ECO:0000256" key="3">
    <source>
        <dbReference type="ARBA" id="ARBA00022525"/>
    </source>
</evidence>
<evidence type="ECO:0000256" key="4">
    <source>
        <dbReference type="ARBA" id="ARBA00022702"/>
    </source>
</evidence>
<dbReference type="Proteomes" id="UP000077755">
    <property type="component" value="Chromosome 1"/>
</dbReference>
<reference evidence="9" key="2">
    <citation type="submission" date="2022-03" db="EMBL/GenBank/DDBJ databases">
        <title>Draft title - Genomic analysis of global carrot germplasm unveils the trajectory of domestication and the origin of high carotenoid orange carrot.</title>
        <authorList>
            <person name="Iorizzo M."/>
            <person name="Ellison S."/>
            <person name="Senalik D."/>
            <person name="Macko-Podgorni A."/>
            <person name="Grzebelus D."/>
            <person name="Bostan H."/>
            <person name="Rolling W."/>
            <person name="Curaba J."/>
            <person name="Simon P."/>
        </authorList>
    </citation>
    <scope>NUCLEOTIDE SEQUENCE</scope>
    <source>
        <tissue evidence="9">Leaf</tissue>
    </source>
</reference>
<dbReference type="GO" id="GO:0005576">
    <property type="term" value="C:extracellular region"/>
    <property type="evidence" value="ECO:0007669"/>
    <property type="project" value="UniProtKB-SubCell"/>
</dbReference>
<dbReference type="Pfam" id="PF05498">
    <property type="entry name" value="RALF"/>
    <property type="match status" value="1"/>
</dbReference>
<accession>A0A166IRM5</accession>
<dbReference type="Gramene" id="KZN11411">
    <property type="protein sequence ID" value="KZN11411"/>
    <property type="gene ID" value="DCAR_004067"/>
</dbReference>
<dbReference type="EMBL" id="LNRQ01000001">
    <property type="protein sequence ID" value="KZN11411.1"/>
    <property type="molecule type" value="Genomic_DNA"/>
</dbReference>
<protein>
    <submittedName>
        <fullName evidence="8">Uncharacterized protein</fullName>
    </submittedName>
</protein>
<dbReference type="STRING" id="79200.A0A166IRM5"/>